<feature type="compositionally biased region" description="Gly residues" evidence="1">
    <location>
        <begin position="51"/>
        <end position="60"/>
    </location>
</feature>
<organism evidence="2 3">
    <name type="scientific">Oryza meyeriana var. granulata</name>
    <dbReference type="NCBI Taxonomy" id="110450"/>
    <lineage>
        <taxon>Eukaryota</taxon>
        <taxon>Viridiplantae</taxon>
        <taxon>Streptophyta</taxon>
        <taxon>Embryophyta</taxon>
        <taxon>Tracheophyta</taxon>
        <taxon>Spermatophyta</taxon>
        <taxon>Magnoliopsida</taxon>
        <taxon>Liliopsida</taxon>
        <taxon>Poales</taxon>
        <taxon>Poaceae</taxon>
        <taxon>BOP clade</taxon>
        <taxon>Oryzoideae</taxon>
        <taxon>Oryzeae</taxon>
        <taxon>Oryzinae</taxon>
        <taxon>Oryza</taxon>
        <taxon>Oryza meyeriana</taxon>
    </lineage>
</organism>
<accession>A0A6G1E5S6</accession>
<name>A0A6G1E5S6_9ORYZ</name>
<evidence type="ECO:0000313" key="3">
    <source>
        <dbReference type="Proteomes" id="UP000479710"/>
    </source>
</evidence>
<evidence type="ECO:0000313" key="2">
    <source>
        <dbReference type="EMBL" id="KAF0919906.1"/>
    </source>
</evidence>
<protein>
    <submittedName>
        <fullName evidence="2">Uncharacterized protein</fullName>
    </submittedName>
</protein>
<dbReference type="OrthoDB" id="687404at2759"/>
<feature type="compositionally biased region" description="Low complexity" evidence="1">
    <location>
        <begin position="1"/>
        <end position="21"/>
    </location>
</feature>
<feature type="region of interest" description="Disordered" evidence="1">
    <location>
        <begin position="1"/>
        <end position="74"/>
    </location>
</feature>
<keyword evidence="3" id="KW-1185">Reference proteome</keyword>
<sequence length="115" mass="11894">MPLRASTPISRSPISSRPSTPGRQRRRHDGPVGVTAIEAMTAEPAAEGSVSGSGGSGGGYAVDESSGGFGNHAASTTTALESRATAWDEAERAKFTVRYKTCIPPFCEATVVRPT</sequence>
<evidence type="ECO:0000256" key="1">
    <source>
        <dbReference type="SAM" id="MobiDB-lite"/>
    </source>
</evidence>
<dbReference type="Proteomes" id="UP000479710">
    <property type="component" value="Unassembled WGS sequence"/>
</dbReference>
<dbReference type="AlphaFoldDB" id="A0A6G1E5S6"/>
<reference evidence="2 3" key="1">
    <citation type="submission" date="2019-11" db="EMBL/GenBank/DDBJ databases">
        <title>Whole genome sequence of Oryza granulata.</title>
        <authorList>
            <person name="Li W."/>
        </authorList>
    </citation>
    <scope>NUCLEOTIDE SEQUENCE [LARGE SCALE GENOMIC DNA]</scope>
    <source>
        <strain evidence="3">cv. Menghai</strain>
        <tissue evidence="2">Leaf</tissue>
    </source>
</reference>
<comment type="caution">
    <text evidence="2">The sequence shown here is derived from an EMBL/GenBank/DDBJ whole genome shotgun (WGS) entry which is preliminary data.</text>
</comment>
<gene>
    <name evidence="2" type="ORF">E2562_032178</name>
</gene>
<proteinExistence type="predicted"/>
<dbReference type="EMBL" id="SPHZ02000005">
    <property type="protein sequence ID" value="KAF0919906.1"/>
    <property type="molecule type" value="Genomic_DNA"/>
</dbReference>